<dbReference type="AlphaFoldDB" id="Q1PWD7"/>
<gene>
    <name evidence="2" type="ORF">kustc0798</name>
</gene>
<dbReference type="Pfam" id="PF04326">
    <property type="entry name" value="SLFN_AlbA_2"/>
    <property type="match status" value="1"/>
</dbReference>
<dbReference type="InterPro" id="IPR038461">
    <property type="entry name" value="Schlafen_AlbA_2_dom_sf"/>
</dbReference>
<protein>
    <recommendedName>
        <fullName evidence="1">Schlafen AlbA-2 domain-containing protein</fullName>
    </recommendedName>
</protein>
<accession>Q1PWD7</accession>
<sequence length="365" mass="40936">MITRSVIMGRSEDIFEKIVKDGEKAINEFILSQKSEELFLDFKRSADEGSGSKLNDTDRKNLAKAISGFGNSEGGVVVWGIDCSKNEDNADVPHSKYPIKNVKRFVSWLEGTVSGCTVPPHTKVQHHYIVINDKEDGFVATMIPKSDHAPHQVVVNCNYQYHYYIRAGSNFEHTPHAVLAGMFGRRPQPDVYHNYLIDPAEIINGIMKIRIGFAIRNNGPGVASDLFMNLNTMLLPGENCDCTPDVKEDHWIPQITKGFKKGQVIVNAISRYTLRLAPEVFYTPISILLDIAPPFTEKLIIDGNCGCGQSPSCKFRIENDCKTIEDLYNNFVEKGKNCILTDKEKYNLAIKILNIAPTHKRSNSK</sequence>
<evidence type="ECO:0000313" key="2">
    <source>
        <dbReference type="EMBL" id="CAJ71543.1"/>
    </source>
</evidence>
<dbReference type="Gene3D" id="3.30.950.30">
    <property type="entry name" value="Schlafen, AAA domain"/>
    <property type="match status" value="1"/>
</dbReference>
<organism evidence="2">
    <name type="scientific">Kuenenia stuttgartiensis</name>
    <dbReference type="NCBI Taxonomy" id="174633"/>
    <lineage>
        <taxon>Bacteria</taxon>
        <taxon>Pseudomonadati</taxon>
        <taxon>Planctomycetota</taxon>
        <taxon>Candidatus Brocadiia</taxon>
        <taxon>Candidatus Brocadiales</taxon>
        <taxon>Candidatus Brocadiaceae</taxon>
        <taxon>Candidatus Kuenenia</taxon>
    </lineage>
</organism>
<dbReference type="InterPro" id="IPR007421">
    <property type="entry name" value="Schlafen_AlbA_2_dom"/>
</dbReference>
<reference evidence="2" key="2">
    <citation type="submission" date="2006-01" db="EMBL/GenBank/DDBJ databases">
        <authorList>
            <person name="Genoscope"/>
        </authorList>
    </citation>
    <scope>NUCLEOTIDE SEQUENCE</scope>
</reference>
<feature type="domain" description="Schlafen AlbA-2" evidence="1">
    <location>
        <begin position="36"/>
        <end position="172"/>
    </location>
</feature>
<proteinExistence type="predicted"/>
<evidence type="ECO:0000259" key="1">
    <source>
        <dbReference type="Pfam" id="PF04326"/>
    </source>
</evidence>
<dbReference type="EMBL" id="CT573073">
    <property type="protein sequence ID" value="CAJ71543.1"/>
    <property type="molecule type" value="Genomic_DNA"/>
</dbReference>
<name>Q1PWD7_KUEST</name>
<reference evidence="2" key="1">
    <citation type="journal article" date="2006" name="Nature">
        <title>Deciphering the evolution and metabolism of an anammox bacterium from a community genome.</title>
        <authorList>
            <person name="Strous M."/>
            <person name="Pelletier E."/>
            <person name="Mangenot S."/>
            <person name="Rattei T."/>
            <person name="Lehner A."/>
            <person name="Taylor M.W."/>
            <person name="Horn M."/>
            <person name="Daims H."/>
            <person name="Bartol-Mavel D."/>
            <person name="Wincker P."/>
            <person name="Barbe V."/>
            <person name="Fonknechten N."/>
            <person name="Vallenet D."/>
            <person name="Segurens B."/>
            <person name="Schenowitz-Truong C."/>
            <person name="Medigue C."/>
            <person name="Collingro A."/>
            <person name="Snel B."/>
            <person name="Dutilh B.E."/>
            <person name="OpDenCamp H.J.M."/>
            <person name="vanDerDrift C."/>
            <person name="Cirpus I."/>
            <person name="vanDePas-Schoonen K.T."/>
            <person name="Harhangi H.R."/>
            <person name="vanNiftrik L."/>
            <person name="Schmid M."/>
            <person name="Keltjens J."/>
            <person name="vanDeVossenberg J."/>
            <person name="Kartal B."/>
            <person name="Meier H."/>
            <person name="Frishman D."/>
            <person name="Huynen M.A."/>
            <person name="Mewes H."/>
            <person name="Weissenbach J."/>
            <person name="Jetten M.S.M."/>
            <person name="Wagner M."/>
            <person name="LePaslier D."/>
        </authorList>
    </citation>
    <scope>NUCLEOTIDE SEQUENCE</scope>
</reference>